<dbReference type="InterPro" id="IPR029063">
    <property type="entry name" value="SAM-dependent_MTases_sf"/>
</dbReference>
<dbReference type="Gene3D" id="3.40.50.150">
    <property type="entry name" value="Vaccinia Virus protein VP39"/>
    <property type="match status" value="1"/>
</dbReference>
<evidence type="ECO:0008006" key="8">
    <source>
        <dbReference type="Google" id="ProtNLM"/>
    </source>
</evidence>
<dbReference type="GO" id="GO:0016274">
    <property type="term" value="F:protein-arginine N-methyltransferase activity"/>
    <property type="evidence" value="ECO:0007669"/>
    <property type="project" value="InterPro"/>
</dbReference>
<dbReference type="Gene3D" id="2.70.160.11">
    <property type="entry name" value="Hnrnp arginine n-methyltransferase1"/>
    <property type="match status" value="1"/>
</dbReference>
<sequence length="366" mass="40546">MASDGADARKQSGAATVGELGEEERQAFLAEWPPLSLTASSADYYFNSYNHYGVHEDVLKDGVTTSCYQKAIRQNAHLMRGAVVLDVCAGLGLCSLLAAQAGAKRVIALEPQPELVAMGTRIARKNGFAEVIEFVCGSASSLECLPDGIEQVDVIVSEWMGYFLLYEARLGDVIKARDRWLKPGGLLFPDRAKIHVGLLEDAAYKERHFDYYNSVWGFDFSVMQGSAHGEPVVNAFEQSQLISSAACVLDLDLYRCSADECFQMASPYQVTAKREGRVNALVCWFEIRFDSCHKPIAFATGPESSPTCWKQTAFFLNGTPPGVKRGDRVKGMVAVRKATEDRRHLEVKASFRVNACKPRIQYYHWS</sequence>
<feature type="domain" description="Methyltransferase" evidence="5">
    <location>
        <begin position="84"/>
        <end position="185"/>
    </location>
</feature>
<evidence type="ECO:0000256" key="1">
    <source>
        <dbReference type="ARBA" id="ARBA00022603"/>
    </source>
</evidence>
<reference evidence="7" key="1">
    <citation type="submission" date="2021-01" db="EMBL/GenBank/DDBJ databases">
        <authorList>
            <person name="Corre E."/>
            <person name="Pelletier E."/>
            <person name="Niang G."/>
            <person name="Scheremetjew M."/>
            <person name="Finn R."/>
            <person name="Kale V."/>
            <person name="Holt S."/>
            <person name="Cochrane G."/>
            <person name="Meng A."/>
            <person name="Brown T."/>
            <person name="Cohen L."/>
        </authorList>
    </citation>
    <scope>NUCLEOTIDE SEQUENCE</scope>
    <source>
        <strain evidence="7">OF101</strain>
    </source>
</reference>
<gene>
    <name evidence="7" type="ORF">ACAT0790_LOCUS57685</name>
</gene>
<keyword evidence="3 4" id="KW-0949">S-adenosyl-L-methionine</keyword>
<dbReference type="GO" id="GO:0005634">
    <property type="term" value="C:nucleus"/>
    <property type="evidence" value="ECO:0007669"/>
    <property type="project" value="TreeGrafter"/>
</dbReference>
<dbReference type="PANTHER" id="PTHR11006">
    <property type="entry name" value="PROTEIN ARGININE N-METHYLTRANSFERASE"/>
    <property type="match status" value="1"/>
</dbReference>
<evidence type="ECO:0000256" key="3">
    <source>
        <dbReference type="ARBA" id="ARBA00022691"/>
    </source>
</evidence>
<feature type="domain" description="Protein arginine N-methyltransferase" evidence="6">
    <location>
        <begin position="190"/>
        <end position="354"/>
    </location>
</feature>
<dbReference type="GO" id="GO:0042054">
    <property type="term" value="F:histone methyltransferase activity"/>
    <property type="evidence" value="ECO:0007669"/>
    <property type="project" value="TreeGrafter"/>
</dbReference>
<name>A0A7S1WQ77_ALECA</name>
<evidence type="ECO:0000259" key="5">
    <source>
        <dbReference type="Pfam" id="PF13649"/>
    </source>
</evidence>
<protein>
    <recommendedName>
        <fullName evidence="8">Methyltransferase domain-containing protein</fullName>
    </recommendedName>
</protein>
<proteinExistence type="predicted"/>
<evidence type="ECO:0000313" key="7">
    <source>
        <dbReference type="EMBL" id="CAD9180913.1"/>
    </source>
</evidence>
<dbReference type="InterPro" id="IPR041698">
    <property type="entry name" value="Methyltransf_25"/>
</dbReference>
<dbReference type="SUPFAM" id="SSF53335">
    <property type="entry name" value="S-adenosyl-L-methionine-dependent methyltransferases"/>
    <property type="match status" value="1"/>
</dbReference>
<dbReference type="PANTHER" id="PTHR11006:SF53">
    <property type="entry name" value="PROTEIN ARGININE N-METHYLTRANSFERASE 3"/>
    <property type="match status" value="1"/>
</dbReference>
<dbReference type="Pfam" id="PF22528">
    <property type="entry name" value="PRMT_C"/>
    <property type="match status" value="1"/>
</dbReference>
<evidence type="ECO:0000256" key="2">
    <source>
        <dbReference type="ARBA" id="ARBA00022679"/>
    </source>
</evidence>
<dbReference type="InterPro" id="IPR055135">
    <property type="entry name" value="PRMT_dom"/>
</dbReference>
<dbReference type="GO" id="GO:0032259">
    <property type="term" value="P:methylation"/>
    <property type="evidence" value="ECO:0007669"/>
    <property type="project" value="UniProtKB-KW"/>
</dbReference>
<dbReference type="CDD" id="cd02440">
    <property type="entry name" value="AdoMet_MTases"/>
    <property type="match status" value="1"/>
</dbReference>
<keyword evidence="1 4" id="KW-0489">Methyltransferase</keyword>
<keyword evidence="2 4" id="KW-0808">Transferase</keyword>
<dbReference type="AlphaFoldDB" id="A0A7S1WQ77"/>
<organism evidence="7">
    <name type="scientific">Alexandrium catenella</name>
    <name type="common">Red tide dinoflagellate</name>
    <name type="synonym">Gonyaulax catenella</name>
    <dbReference type="NCBI Taxonomy" id="2925"/>
    <lineage>
        <taxon>Eukaryota</taxon>
        <taxon>Sar</taxon>
        <taxon>Alveolata</taxon>
        <taxon>Dinophyceae</taxon>
        <taxon>Gonyaulacales</taxon>
        <taxon>Pyrocystaceae</taxon>
        <taxon>Alexandrium</taxon>
    </lineage>
</organism>
<dbReference type="EMBL" id="HBGE01096899">
    <property type="protein sequence ID" value="CAD9180913.1"/>
    <property type="molecule type" value="Transcribed_RNA"/>
</dbReference>
<evidence type="ECO:0000259" key="6">
    <source>
        <dbReference type="Pfam" id="PF22528"/>
    </source>
</evidence>
<dbReference type="PROSITE" id="PS51678">
    <property type="entry name" value="SAM_MT_PRMT"/>
    <property type="match status" value="1"/>
</dbReference>
<accession>A0A7S1WQ77</accession>
<dbReference type="InterPro" id="IPR025799">
    <property type="entry name" value="Arg_MeTrfase"/>
</dbReference>
<dbReference type="Pfam" id="PF13649">
    <property type="entry name" value="Methyltransf_25"/>
    <property type="match status" value="1"/>
</dbReference>
<evidence type="ECO:0000256" key="4">
    <source>
        <dbReference type="PROSITE-ProRule" id="PRU01015"/>
    </source>
</evidence>